<evidence type="ECO:0000313" key="1">
    <source>
        <dbReference type="EMBL" id="EDR02891.1"/>
    </source>
</evidence>
<dbReference type="HOGENOM" id="CLU_3032771_0_0_1"/>
<dbReference type="EMBL" id="DS547128">
    <property type="protein sequence ID" value="EDR02891.1"/>
    <property type="molecule type" value="Genomic_DNA"/>
</dbReference>
<gene>
    <name evidence="1" type="ORF">LACBIDRAFT_308081</name>
</gene>
<sequence>MEVPLRGLIGIFQYKNKQGMVNHIRRPKLEACSSLIAKREALNGVFVYGAIQCYD</sequence>
<name>B0DRL3_LACBS</name>
<proteinExistence type="predicted"/>
<reference evidence="1 2" key="1">
    <citation type="journal article" date="2008" name="Nature">
        <title>The genome of Laccaria bicolor provides insights into mycorrhizal symbiosis.</title>
        <authorList>
            <person name="Martin F."/>
            <person name="Aerts A."/>
            <person name="Ahren D."/>
            <person name="Brun A."/>
            <person name="Danchin E.G.J."/>
            <person name="Duchaussoy F."/>
            <person name="Gibon J."/>
            <person name="Kohler A."/>
            <person name="Lindquist E."/>
            <person name="Pereda V."/>
            <person name="Salamov A."/>
            <person name="Shapiro H.J."/>
            <person name="Wuyts J."/>
            <person name="Blaudez D."/>
            <person name="Buee M."/>
            <person name="Brokstein P."/>
            <person name="Canbaeck B."/>
            <person name="Cohen D."/>
            <person name="Courty P.E."/>
            <person name="Coutinho P.M."/>
            <person name="Delaruelle C."/>
            <person name="Detter J.C."/>
            <person name="Deveau A."/>
            <person name="DiFazio S."/>
            <person name="Duplessis S."/>
            <person name="Fraissinet-Tachet L."/>
            <person name="Lucic E."/>
            <person name="Frey-Klett P."/>
            <person name="Fourrey C."/>
            <person name="Feussner I."/>
            <person name="Gay G."/>
            <person name="Grimwood J."/>
            <person name="Hoegger P.J."/>
            <person name="Jain P."/>
            <person name="Kilaru S."/>
            <person name="Labbe J."/>
            <person name="Lin Y.C."/>
            <person name="Legue V."/>
            <person name="Le Tacon F."/>
            <person name="Marmeisse R."/>
            <person name="Melayah D."/>
            <person name="Montanini B."/>
            <person name="Muratet M."/>
            <person name="Nehls U."/>
            <person name="Niculita-Hirzel H."/>
            <person name="Oudot-Le Secq M.P."/>
            <person name="Peter M."/>
            <person name="Quesneville H."/>
            <person name="Rajashekar B."/>
            <person name="Reich M."/>
            <person name="Rouhier N."/>
            <person name="Schmutz J."/>
            <person name="Yin T."/>
            <person name="Chalot M."/>
            <person name="Henrissat B."/>
            <person name="Kuees U."/>
            <person name="Lucas S."/>
            <person name="Van de Peer Y."/>
            <person name="Podila G.K."/>
            <person name="Polle A."/>
            <person name="Pukkila P.J."/>
            <person name="Richardson P.M."/>
            <person name="Rouze P."/>
            <person name="Sanders I.R."/>
            <person name="Stajich J.E."/>
            <person name="Tunlid A."/>
            <person name="Tuskan G."/>
            <person name="Grigoriev I.V."/>
        </authorList>
    </citation>
    <scope>NUCLEOTIDE SEQUENCE [LARGE SCALE GENOMIC DNA]</scope>
    <source>
        <strain evidence="2">S238N-H82 / ATCC MYA-4686</strain>
    </source>
</reference>
<dbReference type="RefSeq" id="XP_001886601.1">
    <property type="nucleotide sequence ID" value="XM_001886566.1"/>
</dbReference>
<dbReference type="Proteomes" id="UP000001194">
    <property type="component" value="Unassembled WGS sequence"/>
</dbReference>
<organism evidence="2">
    <name type="scientific">Laccaria bicolor (strain S238N-H82 / ATCC MYA-4686)</name>
    <name type="common">Bicoloured deceiver</name>
    <name type="synonym">Laccaria laccata var. bicolor</name>
    <dbReference type="NCBI Taxonomy" id="486041"/>
    <lineage>
        <taxon>Eukaryota</taxon>
        <taxon>Fungi</taxon>
        <taxon>Dikarya</taxon>
        <taxon>Basidiomycota</taxon>
        <taxon>Agaricomycotina</taxon>
        <taxon>Agaricomycetes</taxon>
        <taxon>Agaricomycetidae</taxon>
        <taxon>Agaricales</taxon>
        <taxon>Agaricineae</taxon>
        <taxon>Hydnangiaceae</taxon>
        <taxon>Laccaria</taxon>
    </lineage>
</organism>
<keyword evidence="2" id="KW-1185">Reference proteome</keyword>
<dbReference type="AlphaFoldDB" id="B0DRL3"/>
<evidence type="ECO:0000313" key="2">
    <source>
        <dbReference type="Proteomes" id="UP000001194"/>
    </source>
</evidence>
<dbReference type="GeneID" id="6082163"/>
<accession>B0DRL3</accession>
<dbReference type="InParanoid" id="B0DRL3"/>
<dbReference type="KEGG" id="lbc:LACBIDRAFT_308081"/>
<protein>
    <submittedName>
        <fullName evidence="1">Predicted protein</fullName>
    </submittedName>
</protein>